<evidence type="ECO:0000313" key="4">
    <source>
        <dbReference type="Proteomes" id="UP000693972"/>
    </source>
</evidence>
<dbReference type="RefSeq" id="WP_257893722.1">
    <property type="nucleotide sequence ID" value="NZ_JAIMBW010000001.1"/>
</dbReference>
<dbReference type="EMBL" id="CP078073">
    <property type="protein sequence ID" value="QXL86792.1"/>
    <property type="molecule type" value="Genomic_DNA"/>
</dbReference>
<dbReference type="InterPro" id="IPR036724">
    <property type="entry name" value="Cobalamin-bd_sf"/>
</dbReference>
<organism evidence="3">
    <name type="scientific">Gymnodinialimonas phycosphaerae</name>
    <dbReference type="NCBI Taxonomy" id="2841589"/>
    <lineage>
        <taxon>Bacteria</taxon>
        <taxon>Pseudomonadati</taxon>
        <taxon>Pseudomonadota</taxon>
        <taxon>Alphaproteobacteria</taxon>
        <taxon>Rhodobacterales</taxon>
        <taxon>Paracoccaceae</taxon>
        <taxon>Gymnodinialimonas</taxon>
    </lineage>
</organism>
<dbReference type="CDD" id="cd02065">
    <property type="entry name" value="B12-binding_like"/>
    <property type="match status" value="1"/>
</dbReference>
<keyword evidence="4" id="KW-1185">Reference proteome</keyword>
<evidence type="ECO:0000313" key="2">
    <source>
        <dbReference type="EMBL" id="MBY4894109.1"/>
    </source>
</evidence>
<evidence type="ECO:0000313" key="3">
    <source>
        <dbReference type="EMBL" id="QXL86792.1"/>
    </source>
</evidence>
<feature type="domain" description="B12-binding" evidence="1">
    <location>
        <begin position="147"/>
        <end position="274"/>
    </location>
</feature>
<dbReference type="EMBL" id="JAIMBW010000001">
    <property type="protein sequence ID" value="MBY4894109.1"/>
    <property type="molecule type" value="Genomic_DNA"/>
</dbReference>
<proteinExistence type="predicted"/>
<dbReference type="PROSITE" id="PS51332">
    <property type="entry name" value="B12_BINDING"/>
    <property type="match status" value="1"/>
</dbReference>
<dbReference type="Proteomes" id="UP000693972">
    <property type="component" value="Unassembled WGS sequence"/>
</dbReference>
<name>A0A975TTB0_9RHOB</name>
<dbReference type="AlphaFoldDB" id="A0A975TTB0"/>
<dbReference type="Gene3D" id="3.40.50.280">
    <property type="entry name" value="Cobalamin-binding domain"/>
    <property type="match status" value="1"/>
</dbReference>
<reference evidence="3 4" key="1">
    <citation type="submission" date="2021-07" db="EMBL/GenBank/DDBJ databases">
        <title>Karlodiniumbacter phycospheric gen. nov., sp. nov., a phycosphere bacterium isolated from karlodinium veneficum.</title>
        <authorList>
            <person name="Peng Y."/>
            <person name="Jiang L."/>
            <person name="Lee J."/>
        </authorList>
    </citation>
    <scope>NUCLEOTIDE SEQUENCE</scope>
    <source>
        <strain evidence="3 4">N5</strain>
    </source>
</reference>
<evidence type="ECO:0000259" key="1">
    <source>
        <dbReference type="PROSITE" id="PS51332"/>
    </source>
</evidence>
<accession>A0A975TTB0</accession>
<sequence length="274" mass="30410">MQDYDEIDGRFDSGQYLQSQLGLRTLKARLPESSVEILAREVIRRMAAHVPDLPAESADDEDLEALCNALLSEDDHAGARFIQDLRTDGTSVQEVYLLYLARSARMLGDWWNDSRISFTDVALGTSRMYAIMRALRYQFNGPQTESKRCAVFASVPGETHVLGVRMAADLFRKKGWEIDLKIDKSHDQLVDELSQSDATVVGLSAGGEKSIEPLSKLIIALRISNPKLFIFVSGNIVDEARDAVDLMDADGVMTDVEEAMRIMSSVWDGAIPPP</sequence>
<dbReference type="GO" id="GO:0046872">
    <property type="term" value="F:metal ion binding"/>
    <property type="evidence" value="ECO:0007669"/>
    <property type="project" value="InterPro"/>
</dbReference>
<gene>
    <name evidence="2" type="ORF">KUL25_15235</name>
    <name evidence="3" type="ORF">KUL25_15240</name>
</gene>
<dbReference type="Pfam" id="PF02310">
    <property type="entry name" value="B12-binding"/>
    <property type="match status" value="1"/>
</dbReference>
<dbReference type="InterPro" id="IPR006158">
    <property type="entry name" value="Cobalamin-bd"/>
</dbReference>
<protein>
    <submittedName>
        <fullName evidence="3">Cobalamin B12-binding domain-containing protein</fullName>
    </submittedName>
</protein>
<dbReference type="GO" id="GO:0031419">
    <property type="term" value="F:cobalamin binding"/>
    <property type="evidence" value="ECO:0007669"/>
    <property type="project" value="InterPro"/>
</dbReference>
<dbReference type="SUPFAM" id="SSF52242">
    <property type="entry name" value="Cobalamin (vitamin B12)-binding domain"/>
    <property type="match status" value="1"/>
</dbReference>